<evidence type="ECO:0000313" key="2">
    <source>
        <dbReference type="EMBL" id="XBS20299.1"/>
    </source>
</evidence>
<accession>A0AAU7NTG9</accession>
<dbReference type="EMBL" id="CP157743">
    <property type="protein sequence ID" value="XBS20299.1"/>
    <property type="molecule type" value="Genomic_DNA"/>
</dbReference>
<gene>
    <name evidence="2" type="ORF">Q9L42_018425</name>
</gene>
<evidence type="ECO:0000313" key="3">
    <source>
        <dbReference type="Proteomes" id="UP001225378"/>
    </source>
</evidence>
<keyword evidence="3" id="KW-1185">Reference proteome</keyword>
<name>A0AAU7NTG9_9GAMM</name>
<reference evidence="2 3" key="1">
    <citation type="journal article" date="2024" name="Microbiology">
        <title>Methylomarinum rosea sp. nov., a novel halophilic methanotrophic bacterium from the hypersaline Lake Elton.</title>
        <authorList>
            <person name="Suleimanov R.Z."/>
            <person name="Oshkin I.Y."/>
            <person name="Danilova O.V."/>
            <person name="Suzina N.E."/>
            <person name="Dedysh S.N."/>
        </authorList>
    </citation>
    <scope>NUCLEOTIDE SEQUENCE [LARGE SCALE GENOMIC DNA]</scope>
    <source>
        <strain evidence="2 3">Ch1-1</strain>
    </source>
</reference>
<proteinExistence type="predicted"/>
<dbReference type="KEGG" id="mech:Q9L42_018425"/>
<protein>
    <submittedName>
        <fullName evidence="2">Uncharacterized protein</fullName>
    </submittedName>
</protein>
<keyword evidence="1" id="KW-0732">Signal</keyword>
<organism evidence="2 3">
    <name type="scientific">Methylomarinum roseum</name>
    <dbReference type="NCBI Taxonomy" id="3067653"/>
    <lineage>
        <taxon>Bacteria</taxon>
        <taxon>Pseudomonadati</taxon>
        <taxon>Pseudomonadota</taxon>
        <taxon>Gammaproteobacteria</taxon>
        <taxon>Methylococcales</taxon>
        <taxon>Methylococcaceae</taxon>
        <taxon>Methylomarinum</taxon>
    </lineage>
</organism>
<dbReference type="AlphaFoldDB" id="A0AAU7NTG9"/>
<evidence type="ECO:0000256" key="1">
    <source>
        <dbReference type="SAM" id="SignalP"/>
    </source>
</evidence>
<dbReference type="Proteomes" id="UP001225378">
    <property type="component" value="Chromosome"/>
</dbReference>
<feature type="signal peptide" evidence="1">
    <location>
        <begin position="1"/>
        <end position="20"/>
    </location>
</feature>
<dbReference type="RefSeq" id="WP_305906935.1">
    <property type="nucleotide sequence ID" value="NZ_CP157743.1"/>
</dbReference>
<feature type="chain" id="PRO_5043694729" evidence="1">
    <location>
        <begin position="21"/>
        <end position="80"/>
    </location>
</feature>
<sequence length="80" mass="8606">MKRWQTLALLSALICASVSAETVFATLEKDDAIAVADSEVQGADQEQLYVATSSGDTIKVVDDDSFVVVGRYPWEGVARP</sequence>